<name>A0A9X4RET2_9ACTN</name>
<dbReference type="RefSeq" id="WP_277829998.1">
    <property type="nucleotide sequence ID" value="NZ_JAAIVF010000001.1"/>
</dbReference>
<comment type="caution">
    <text evidence="3">The sequence shown here is derived from an EMBL/GenBank/DDBJ whole genome shotgun (WGS) entry which is preliminary data.</text>
</comment>
<protein>
    <submittedName>
        <fullName evidence="3">DUF4334 domain-containing protein</fullName>
    </submittedName>
</protein>
<keyword evidence="4" id="KW-1185">Reference proteome</keyword>
<dbReference type="AlphaFoldDB" id="A0A9X4RET2"/>
<evidence type="ECO:0000313" key="4">
    <source>
        <dbReference type="Proteomes" id="UP001152755"/>
    </source>
</evidence>
<accession>A0A9X4RET2</accession>
<dbReference type="InterPro" id="IPR025568">
    <property type="entry name" value="DUF4334"/>
</dbReference>
<sequence length="153" mass="17099">MTVADDFRELRARTDRVDPRELDALWGRLAPVTVDELAGGRWRGFGFDTGHPMYGRLVGSRWYGKDFTSPTDAQPLLRRDEQGEVFSDLETGRGAASLWMVQFRGESTATMVYDGLPVFDHFKRVDAGTVMGIMNGKGTLSGGEHFYFGLGRE</sequence>
<dbReference type="Gene3D" id="2.40.128.580">
    <property type="entry name" value="GXWXG domain"/>
    <property type="match status" value="1"/>
</dbReference>
<dbReference type="Proteomes" id="UP001152755">
    <property type="component" value="Unassembled WGS sequence"/>
</dbReference>
<gene>
    <name evidence="3" type="ORF">NVS88_13460</name>
</gene>
<dbReference type="Pfam" id="PF14231">
    <property type="entry name" value="GXWXG"/>
    <property type="match status" value="1"/>
</dbReference>
<feature type="domain" description="DUF4334" evidence="2">
    <location>
        <begin position="94"/>
        <end position="152"/>
    </location>
</feature>
<dbReference type="Pfam" id="PF14232">
    <property type="entry name" value="DUF4334"/>
    <property type="match status" value="1"/>
</dbReference>
<evidence type="ECO:0000259" key="2">
    <source>
        <dbReference type="Pfam" id="PF14232"/>
    </source>
</evidence>
<evidence type="ECO:0000313" key="3">
    <source>
        <dbReference type="EMBL" id="MDG3015562.1"/>
    </source>
</evidence>
<dbReference type="EMBL" id="JANRHA010000008">
    <property type="protein sequence ID" value="MDG3015562.1"/>
    <property type="molecule type" value="Genomic_DNA"/>
</dbReference>
<evidence type="ECO:0000259" key="1">
    <source>
        <dbReference type="Pfam" id="PF14231"/>
    </source>
</evidence>
<dbReference type="InterPro" id="IPR025951">
    <property type="entry name" value="GXWXG_dom"/>
</dbReference>
<feature type="domain" description="GXWXG" evidence="1">
    <location>
        <begin position="24"/>
        <end position="83"/>
    </location>
</feature>
<organism evidence="3 4">
    <name type="scientific">Speluncibacter jeojiensis</name>
    <dbReference type="NCBI Taxonomy" id="2710754"/>
    <lineage>
        <taxon>Bacteria</taxon>
        <taxon>Bacillati</taxon>
        <taxon>Actinomycetota</taxon>
        <taxon>Actinomycetes</taxon>
        <taxon>Mycobacteriales</taxon>
        <taxon>Speluncibacteraceae</taxon>
        <taxon>Speluncibacter</taxon>
    </lineage>
</organism>
<proteinExistence type="predicted"/>
<reference evidence="3" key="1">
    <citation type="submission" date="2022-08" db="EMBL/GenBank/DDBJ databases">
        <title>Genome analysis of Corynebacteriales strain.</title>
        <authorList>
            <person name="Lee S.D."/>
        </authorList>
    </citation>
    <scope>NUCLEOTIDE SEQUENCE</scope>
    <source>
        <strain evidence="3">D3-21</strain>
    </source>
</reference>